<dbReference type="Proteomes" id="UP001152531">
    <property type="component" value="Unassembled WGS sequence"/>
</dbReference>
<comment type="caution">
    <text evidence="1">The sequence shown here is derived from an EMBL/GenBank/DDBJ whole genome shotgun (WGS) entry which is preliminary data.</text>
</comment>
<keyword evidence="2" id="KW-1185">Reference proteome</keyword>
<protein>
    <submittedName>
        <fullName evidence="1">Uncharacterized protein</fullName>
    </submittedName>
</protein>
<sequence>MAPKYKACLFDMDGTLLNTEDIYTEAFTDLLAEFGKGPLTWDIKIQLQGLPGPHANQLMIQHYDLPISSEEFLEKAMAIQEKKWHKSGFLPGALELLKYLKENDIPVALGTSSNMINFQRKTGHIPEISEVFGDHIVTGDDARIPRGKGKPNPHIWYVCLEGINKERESKGLDTIKPEECLVFEDGIPGVRSGLAAGAHVIWIPHNDAHPYIEPVKQELSDHKIEIINSLTDLDKSKYL</sequence>
<name>A0ACA9YCF3_9ASCO</name>
<accession>A0ACA9YCF3</accession>
<reference evidence="1" key="1">
    <citation type="submission" date="2022-06" db="EMBL/GenBank/DDBJ databases">
        <authorList>
            <person name="Legras J.-L."/>
            <person name="Devillers H."/>
            <person name="Grondin C."/>
        </authorList>
    </citation>
    <scope>NUCLEOTIDE SEQUENCE</scope>
    <source>
        <strain evidence="1">CLIB 1444</strain>
    </source>
</reference>
<dbReference type="EMBL" id="CALSDN010000008">
    <property type="protein sequence ID" value="CAH6722139.1"/>
    <property type="molecule type" value="Genomic_DNA"/>
</dbReference>
<gene>
    <name evidence="1" type="ORF">CLIB1444_08S02762</name>
</gene>
<organism evidence="1 2">
    <name type="scientific">[Candida] jaroonii</name>
    <dbReference type="NCBI Taxonomy" id="467808"/>
    <lineage>
        <taxon>Eukaryota</taxon>
        <taxon>Fungi</taxon>
        <taxon>Dikarya</taxon>
        <taxon>Ascomycota</taxon>
        <taxon>Saccharomycotina</taxon>
        <taxon>Pichiomycetes</taxon>
        <taxon>Debaryomycetaceae</taxon>
        <taxon>Yamadazyma</taxon>
    </lineage>
</organism>
<evidence type="ECO:0000313" key="2">
    <source>
        <dbReference type="Proteomes" id="UP001152531"/>
    </source>
</evidence>
<evidence type="ECO:0000313" key="1">
    <source>
        <dbReference type="EMBL" id="CAH6722139.1"/>
    </source>
</evidence>
<proteinExistence type="predicted"/>